<evidence type="ECO:0000256" key="3">
    <source>
        <dbReference type="ARBA" id="ARBA00023008"/>
    </source>
</evidence>
<evidence type="ECO:0000313" key="9">
    <source>
        <dbReference type="Proteomes" id="UP000008672"/>
    </source>
</evidence>
<dbReference type="AlphaFoldDB" id="H3ABI4"/>
<evidence type="ECO:0000256" key="2">
    <source>
        <dbReference type="ARBA" id="ARBA00010676"/>
    </source>
</evidence>
<dbReference type="PANTHER" id="PTHR10157">
    <property type="entry name" value="DOPAMINE BETA HYDROXYLASE RELATED"/>
    <property type="match status" value="1"/>
</dbReference>
<dbReference type="EMBL" id="AFYH01221125">
    <property type="status" value="NOT_ANNOTATED_CDS"/>
    <property type="molecule type" value="Genomic_DNA"/>
</dbReference>
<dbReference type="GO" id="GO:0030667">
    <property type="term" value="C:secretory granule membrane"/>
    <property type="evidence" value="ECO:0007669"/>
    <property type="project" value="TreeGrafter"/>
</dbReference>
<dbReference type="PRINTS" id="PR00767">
    <property type="entry name" value="DBMONOXGNASE"/>
</dbReference>
<dbReference type="eggNOG" id="KOG3568">
    <property type="taxonomic scope" value="Eukaryota"/>
</dbReference>
<keyword evidence="9" id="KW-1185">Reference proteome</keyword>
<sequence>SIWFVFFFLKKKKKIHLLTTIKPLIQRGHEYLVHHILLYQCTNHLNDSTLNDGHECYHPNMPDSFQLCETIIFAWAIGGQGFIYPPHVGLSIGTPNDPTYVMMEIHYDNPTHKQGLIDSSGLRLFYTSELKKYDAGVIETGVWVSLYHMIPPRMFEFMSVGHCTSECLEEALDYERPSGIHIFAVLLHAHLAGQALRTLHFRNGVLQKPLAGDETFDFNFQEFQYLKEERVLLPGDSLITQCLYNTNDRRNMTWGGLSTRNEMCLSYLMYYPRINLSRCESLPEIAGQLKFIGVKEIYKPVTTWPFIIKSPKKYRNLSFTEAMDTYRWSEQKGRDFNELVLELPINVRCTKYGQEEWSVSKSLYCHVSTVEIDELVC</sequence>
<dbReference type="InterPro" id="IPR000945">
    <property type="entry name" value="DBH-like"/>
</dbReference>
<dbReference type="GO" id="GO:0005615">
    <property type="term" value="C:extracellular space"/>
    <property type="evidence" value="ECO:0007669"/>
    <property type="project" value="TreeGrafter"/>
</dbReference>
<evidence type="ECO:0000256" key="5">
    <source>
        <dbReference type="ARBA" id="ARBA00023180"/>
    </source>
</evidence>
<dbReference type="EMBL" id="AFYH01221124">
    <property type="status" value="NOT_ANNOTATED_CDS"/>
    <property type="molecule type" value="Genomic_DNA"/>
</dbReference>
<dbReference type="STRING" id="7897.ENSLACP00000007005"/>
<evidence type="ECO:0000313" key="8">
    <source>
        <dbReference type="Ensembl" id="ENSLACP00000007005.1"/>
    </source>
</evidence>
<feature type="domain" description="Copper type II ascorbate-dependent monooxygenase C-terminal" evidence="7">
    <location>
        <begin position="133"/>
        <end position="281"/>
    </location>
</feature>
<dbReference type="GeneTree" id="ENSGT00530000063085"/>
<dbReference type="Gene3D" id="2.60.120.310">
    <property type="entry name" value="Copper type II, ascorbate-dependent monooxygenase, N-terminal domain"/>
    <property type="match status" value="1"/>
</dbReference>
<feature type="domain" description="Copper type II ascorbate-dependent monooxygenase N-terminal" evidence="6">
    <location>
        <begin position="3"/>
        <end position="113"/>
    </location>
</feature>
<dbReference type="EMBL" id="AFYH01221126">
    <property type="status" value="NOT_ANNOTATED_CDS"/>
    <property type="molecule type" value="Genomic_DNA"/>
</dbReference>
<dbReference type="GO" id="GO:0004500">
    <property type="term" value="F:dopamine beta-monooxygenase activity"/>
    <property type="evidence" value="ECO:0007669"/>
    <property type="project" value="InterPro"/>
</dbReference>
<reference evidence="9" key="1">
    <citation type="submission" date="2011-08" db="EMBL/GenBank/DDBJ databases">
        <title>The draft genome of Latimeria chalumnae.</title>
        <authorList>
            <person name="Di Palma F."/>
            <person name="Alfoldi J."/>
            <person name="Johnson J."/>
            <person name="Berlin A."/>
            <person name="Gnerre S."/>
            <person name="Jaffe D."/>
            <person name="MacCallum I."/>
            <person name="Young S."/>
            <person name="Walker B.J."/>
            <person name="Lander E."/>
            <person name="Lindblad-Toh K."/>
        </authorList>
    </citation>
    <scope>NUCLEOTIDE SEQUENCE [LARGE SCALE GENOMIC DNA]</scope>
    <source>
        <strain evidence="9">Wild caught</strain>
    </source>
</reference>
<name>H3ABI4_LATCH</name>
<dbReference type="Pfam" id="PF03712">
    <property type="entry name" value="Cu2_monoox_C"/>
    <property type="match status" value="1"/>
</dbReference>
<proteinExistence type="inferred from homology"/>
<protein>
    <recommendedName>
        <fullName evidence="10">Monooxygenase DBH like 1</fullName>
    </recommendedName>
</protein>
<dbReference type="FunFam" id="2.60.120.230:FF:000001">
    <property type="entry name" value="Monooxygenase, DBH-like 1"/>
    <property type="match status" value="1"/>
</dbReference>
<dbReference type="Proteomes" id="UP000008672">
    <property type="component" value="Unassembled WGS sequence"/>
</dbReference>
<dbReference type="InterPro" id="IPR036939">
    <property type="entry name" value="Cu2_ascorb_mOase_N_sf"/>
</dbReference>
<dbReference type="Ensembl" id="ENSLACT00000007064.1">
    <property type="protein sequence ID" value="ENSLACP00000007005.1"/>
    <property type="gene ID" value="ENSLACG00000006219.1"/>
</dbReference>
<accession>H3ABI4</accession>
<dbReference type="GO" id="GO:0042420">
    <property type="term" value="P:dopamine catabolic process"/>
    <property type="evidence" value="ECO:0007669"/>
    <property type="project" value="TreeGrafter"/>
</dbReference>
<comment type="similarity">
    <text evidence="2">Belongs to the copper type II ascorbate-dependent monooxygenase family.</text>
</comment>
<dbReference type="InParanoid" id="H3ABI4"/>
<dbReference type="PANTHER" id="PTHR10157:SF23">
    <property type="entry name" value="MOXD1 HOMOLOG 1"/>
    <property type="match status" value="1"/>
</dbReference>
<dbReference type="GO" id="GO:0005507">
    <property type="term" value="F:copper ion binding"/>
    <property type="evidence" value="ECO:0007669"/>
    <property type="project" value="InterPro"/>
</dbReference>
<dbReference type="FunCoup" id="H3ABI4">
    <property type="interactions" value="364"/>
</dbReference>
<keyword evidence="4" id="KW-1015">Disulfide bond</keyword>
<dbReference type="Gene3D" id="2.60.120.230">
    <property type="match status" value="1"/>
</dbReference>
<reference evidence="8" key="2">
    <citation type="submission" date="2025-08" db="UniProtKB">
        <authorList>
            <consortium name="Ensembl"/>
        </authorList>
    </citation>
    <scope>IDENTIFICATION</scope>
</reference>
<organism evidence="8 9">
    <name type="scientific">Latimeria chalumnae</name>
    <name type="common">Coelacanth</name>
    <dbReference type="NCBI Taxonomy" id="7897"/>
    <lineage>
        <taxon>Eukaryota</taxon>
        <taxon>Metazoa</taxon>
        <taxon>Chordata</taxon>
        <taxon>Craniata</taxon>
        <taxon>Vertebrata</taxon>
        <taxon>Euteleostomi</taxon>
        <taxon>Coelacanthiformes</taxon>
        <taxon>Coelacanthidae</taxon>
        <taxon>Latimeria</taxon>
    </lineage>
</organism>
<keyword evidence="3" id="KW-0186">Copper</keyword>
<evidence type="ECO:0000256" key="4">
    <source>
        <dbReference type="ARBA" id="ARBA00023157"/>
    </source>
</evidence>
<dbReference type="SUPFAM" id="SSF49742">
    <property type="entry name" value="PHM/PNGase F"/>
    <property type="match status" value="2"/>
</dbReference>
<dbReference type="InterPro" id="IPR014784">
    <property type="entry name" value="Cu2_ascorb_mOase-like_C"/>
</dbReference>
<dbReference type="InterPro" id="IPR008977">
    <property type="entry name" value="PHM/PNGase_F_dom_sf"/>
</dbReference>
<evidence type="ECO:0008006" key="10">
    <source>
        <dbReference type="Google" id="ProtNLM"/>
    </source>
</evidence>
<dbReference type="InterPro" id="IPR000323">
    <property type="entry name" value="Cu2_ascorb_mOase_N"/>
</dbReference>
<evidence type="ECO:0000256" key="1">
    <source>
        <dbReference type="ARBA" id="ARBA00001973"/>
    </source>
</evidence>
<comment type="cofactor">
    <cofactor evidence="1">
        <name>Cu(2+)</name>
        <dbReference type="ChEBI" id="CHEBI:29036"/>
    </cofactor>
</comment>
<dbReference type="Bgee" id="ENSLACG00000006219">
    <property type="expression patterns" value="Expressed in muscle tissue and 1 other cell type or tissue"/>
</dbReference>
<dbReference type="GO" id="GO:0006589">
    <property type="term" value="P:octopamine biosynthetic process"/>
    <property type="evidence" value="ECO:0007669"/>
    <property type="project" value="TreeGrafter"/>
</dbReference>
<evidence type="ECO:0000259" key="6">
    <source>
        <dbReference type="Pfam" id="PF01082"/>
    </source>
</evidence>
<keyword evidence="5" id="KW-0325">Glycoprotein</keyword>
<dbReference type="InterPro" id="IPR024548">
    <property type="entry name" value="Cu2_monoox_C"/>
</dbReference>
<dbReference type="GO" id="GO:0042421">
    <property type="term" value="P:norepinephrine biosynthetic process"/>
    <property type="evidence" value="ECO:0007669"/>
    <property type="project" value="TreeGrafter"/>
</dbReference>
<evidence type="ECO:0000259" key="7">
    <source>
        <dbReference type="Pfam" id="PF03712"/>
    </source>
</evidence>
<dbReference type="Pfam" id="PF01082">
    <property type="entry name" value="Cu2_monooxygen"/>
    <property type="match status" value="1"/>
</dbReference>
<dbReference type="EMBL" id="AFYH01221123">
    <property type="status" value="NOT_ANNOTATED_CDS"/>
    <property type="molecule type" value="Genomic_DNA"/>
</dbReference>
<dbReference type="InterPro" id="IPR028460">
    <property type="entry name" value="Tbh/DBH"/>
</dbReference>
<reference evidence="8" key="3">
    <citation type="submission" date="2025-09" db="UniProtKB">
        <authorList>
            <consortium name="Ensembl"/>
        </authorList>
    </citation>
    <scope>IDENTIFICATION</scope>
</reference>
<dbReference type="OMA" id="ENLRWCT"/>